<gene>
    <name evidence="2" type="ORF">Amon01_000778300</name>
</gene>
<dbReference type="Proteomes" id="UP001165063">
    <property type="component" value="Unassembled WGS sequence"/>
</dbReference>
<comment type="caution">
    <text evidence="2">The sequence shown here is derived from an EMBL/GenBank/DDBJ whole genome shotgun (WGS) entry which is preliminary data.</text>
</comment>
<feature type="region of interest" description="Disordered" evidence="1">
    <location>
        <begin position="167"/>
        <end position="223"/>
    </location>
</feature>
<dbReference type="EMBL" id="BSXU01006068">
    <property type="protein sequence ID" value="GMG55711.1"/>
    <property type="molecule type" value="Genomic_DNA"/>
</dbReference>
<feature type="compositionally biased region" description="Acidic residues" evidence="1">
    <location>
        <begin position="167"/>
        <end position="186"/>
    </location>
</feature>
<feature type="compositionally biased region" description="Acidic residues" evidence="1">
    <location>
        <begin position="197"/>
        <end position="223"/>
    </location>
</feature>
<evidence type="ECO:0000313" key="2">
    <source>
        <dbReference type="EMBL" id="GMG55711.1"/>
    </source>
</evidence>
<organism evidence="2 3">
    <name type="scientific">Ambrosiozyma monospora</name>
    <name type="common">Yeast</name>
    <name type="synonym">Endomycopsis monosporus</name>
    <dbReference type="NCBI Taxonomy" id="43982"/>
    <lineage>
        <taxon>Eukaryota</taxon>
        <taxon>Fungi</taxon>
        <taxon>Dikarya</taxon>
        <taxon>Ascomycota</taxon>
        <taxon>Saccharomycotina</taxon>
        <taxon>Pichiomycetes</taxon>
        <taxon>Pichiales</taxon>
        <taxon>Pichiaceae</taxon>
        <taxon>Ambrosiozyma</taxon>
    </lineage>
</organism>
<dbReference type="AlphaFoldDB" id="A0A9W6Z5I8"/>
<reference evidence="2" key="1">
    <citation type="submission" date="2023-04" db="EMBL/GenBank/DDBJ databases">
        <title>Ambrosiozyma monospora NBRC 1965.</title>
        <authorList>
            <person name="Ichikawa N."/>
            <person name="Sato H."/>
            <person name="Tonouchi N."/>
        </authorList>
    </citation>
    <scope>NUCLEOTIDE SEQUENCE</scope>
    <source>
        <strain evidence="2">NBRC 1965</strain>
    </source>
</reference>
<evidence type="ECO:0000313" key="3">
    <source>
        <dbReference type="Proteomes" id="UP001165063"/>
    </source>
</evidence>
<accession>A0A9W6Z5I8</accession>
<sequence>MQLAAYHSCLGVRLKCANLKLIGSLVNAREKGATSKSQERLRFSRDGKVTRKSRKIISKVVEFERRRSKRLIGSTKYAYLSQKDAILIDGFYQANFLNSRRVRQNGKLGSIPTVERLGGDFKNVILADSNFQADEETDSQQSISKDDLRALEKRYLGELFEDDELADQSSDEEFDLDPIVNSEDEANEAKRKVAETLEAEDWDDWDESEVEDAFSDDDLAMQI</sequence>
<protein>
    <submittedName>
        <fullName evidence="2">Unnamed protein product</fullName>
    </submittedName>
</protein>
<proteinExistence type="predicted"/>
<name>A0A9W6Z5I8_AMBMO</name>
<evidence type="ECO:0000256" key="1">
    <source>
        <dbReference type="SAM" id="MobiDB-lite"/>
    </source>
</evidence>
<keyword evidence="3" id="KW-1185">Reference proteome</keyword>